<accession>A0A8H9QZZ0</accession>
<reference evidence="1" key="2">
    <citation type="submission" date="2020-07" db="EMBL/GenBank/DDBJ databases">
        <authorList>
            <consortium name="NCBI Pathogen Detection Project"/>
        </authorList>
    </citation>
    <scope>NUCLEOTIDE SEQUENCE</scope>
    <source>
        <strain evidence="1">C8</strain>
    </source>
</reference>
<gene>
    <name evidence="1" type="ORF">I9080_002930</name>
</gene>
<organism evidence="1 2">
    <name type="scientific">Clostridium perfringens</name>
    <dbReference type="NCBI Taxonomy" id="1502"/>
    <lineage>
        <taxon>Bacteria</taxon>
        <taxon>Bacillati</taxon>
        <taxon>Bacillota</taxon>
        <taxon>Clostridia</taxon>
        <taxon>Eubacteriales</taxon>
        <taxon>Clostridiaceae</taxon>
        <taxon>Clostridium</taxon>
    </lineage>
</organism>
<reference evidence="1" key="1">
    <citation type="journal article" date="2018" name="Genome Biol.">
        <title>SKESA: strategic k-mer extension for scrupulous assemblies.</title>
        <authorList>
            <person name="Souvorov A."/>
            <person name="Agarwala R."/>
            <person name="Lipman D.J."/>
        </authorList>
    </citation>
    <scope>NUCLEOTIDE SEQUENCE</scope>
    <source>
        <strain evidence="1">C8</strain>
    </source>
</reference>
<sequence>MKINIGDYRIISDERQFIIQSIGYVTESKVTKKENIGKEKTKNLAYYRSFKNVLKYLANKIVLDNNDTKIILDKLNELERKIDDMEEKHYGRK</sequence>
<comment type="caution">
    <text evidence="1">The sequence shown here is derived from an EMBL/GenBank/DDBJ whole genome shotgun (WGS) entry which is preliminary data.</text>
</comment>
<dbReference type="EMBL" id="DACTCB010000022">
    <property type="protein sequence ID" value="HAT4309086.1"/>
    <property type="molecule type" value="Genomic_DNA"/>
</dbReference>
<proteinExistence type="predicted"/>
<protein>
    <submittedName>
        <fullName evidence="1">Uncharacterized protein</fullName>
    </submittedName>
</protein>
<dbReference type="AlphaFoldDB" id="A0A8H9QZZ0"/>
<evidence type="ECO:0000313" key="2">
    <source>
        <dbReference type="Proteomes" id="UP000859547"/>
    </source>
</evidence>
<name>A0A8H9QZZ0_CLOPF</name>
<dbReference type="Proteomes" id="UP000859547">
    <property type="component" value="Unassembled WGS sequence"/>
</dbReference>
<evidence type="ECO:0000313" key="1">
    <source>
        <dbReference type="EMBL" id="HAT4309086.1"/>
    </source>
</evidence>